<name>A0A6M3KA54_9ZZZZ</name>
<reference evidence="1" key="1">
    <citation type="submission" date="2020-03" db="EMBL/GenBank/DDBJ databases">
        <title>The deep terrestrial virosphere.</title>
        <authorList>
            <person name="Holmfeldt K."/>
            <person name="Nilsson E."/>
            <person name="Simone D."/>
            <person name="Lopez-Fernandez M."/>
            <person name="Wu X."/>
            <person name="de Brujin I."/>
            <person name="Lundin D."/>
            <person name="Andersson A."/>
            <person name="Bertilsson S."/>
            <person name="Dopson M."/>
        </authorList>
    </citation>
    <scope>NUCLEOTIDE SEQUENCE</scope>
    <source>
        <strain evidence="1">MM415A01018</strain>
    </source>
</reference>
<organism evidence="1">
    <name type="scientific">viral metagenome</name>
    <dbReference type="NCBI Taxonomy" id="1070528"/>
    <lineage>
        <taxon>unclassified sequences</taxon>
        <taxon>metagenomes</taxon>
        <taxon>organismal metagenomes</taxon>
    </lineage>
</organism>
<gene>
    <name evidence="1" type="ORF">MM415A01018_0013</name>
</gene>
<proteinExistence type="predicted"/>
<protein>
    <submittedName>
        <fullName evidence="1">Uncharacterized protein</fullName>
    </submittedName>
</protein>
<evidence type="ECO:0000313" key="1">
    <source>
        <dbReference type="EMBL" id="QJA78737.1"/>
    </source>
</evidence>
<dbReference type="AlphaFoldDB" id="A0A6M3KA54"/>
<dbReference type="EMBL" id="MT142351">
    <property type="protein sequence ID" value="QJA78737.1"/>
    <property type="molecule type" value="Genomic_DNA"/>
</dbReference>
<accession>A0A6M3KA54</accession>
<sequence length="65" mass="7215">MKIEQIHSDLAKCKEILRKVVDNFNKDSSLRSVVLDAKNAVSDAFDDADQELIRAKATNGKPDAK</sequence>